<comment type="caution">
    <text evidence="1">The sequence shown here is derived from an EMBL/GenBank/DDBJ whole genome shotgun (WGS) entry which is preliminary data.</text>
</comment>
<protein>
    <submittedName>
        <fullName evidence="1">Uncharacterized protein</fullName>
    </submittedName>
</protein>
<sequence length="123" mass="14224">MTSSSRGMLYFFSWFRKYSLQKKLTLSSGMPDRVEQLHKTAKDTSQRHEEFTLHYLDEDFGYYFSLHSPDQVKHKRDNQCSCYSIHCSFTVAESETENTTYSGSSFDITSLTSSQLSSSLDIL</sequence>
<proteinExistence type="predicted"/>
<reference evidence="1 2" key="1">
    <citation type="submission" date="2021-07" db="EMBL/GenBank/DDBJ databases">
        <authorList>
            <person name="Palmer J.M."/>
        </authorList>
    </citation>
    <scope>NUCLEOTIDE SEQUENCE [LARGE SCALE GENOMIC DNA]</scope>
    <source>
        <strain evidence="1 2">AT_MEX2019</strain>
        <tissue evidence="1">Muscle</tissue>
    </source>
</reference>
<keyword evidence="2" id="KW-1185">Reference proteome</keyword>
<name>A0ABU7BBW4_9TELE</name>
<dbReference type="EMBL" id="JAHUTI010046294">
    <property type="protein sequence ID" value="MED6247014.1"/>
    <property type="molecule type" value="Genomic_DNA"/>
</dbReference>
<accession>A0ABU7BBW4</accession>
<gene>
    <name evidence="1" type="ORF">ATANTOWER_028014</name>
</gene>
<dbReference type="Proteomes" id="UP001345963">
    <property type="component" value="Unassembled WGS sequence"/>
</dbReference>
<organism evidence="1 2">
    <name type="scientific">Ataeniobius toweri</name>
    <dbReference type="NCBI Taxonomy" id="208326"/>
    <lineage>
        <taxon>Eukaryota</taxon>
        <taxon>Metazoa</taxon>
        <taxon>Chordata</taxon>
        <taxon>Craniata</taxon>
        <taxon>Vertebrata</taxon>
        <taxon>Euteleostomi</taxon>
        <taxon>Actinopterygii</taxon>
        <taxon>Neopterygii</taxon>
        <taxon>Teleostei</taxon>
        <taxon>Neoteleostei</taxon>
        <taxon>Acanthomorphata</taxon>
        <taxon>Ovalentaria</taxon>
        <taxon>Atherinomorphae</taxon>
        <taxon>Cyprinodontiformes</taxon>
        <taxon>Goodeidae</taxon>
        <taxon>Ataeniobius</taxon>
    </lineage>
</organism>
<evidence type="ECO:0000313" key="1">
    <source>
        <dbReference type="EMBL" id="MED6247014.1"/>
    </source>
</evidence>
<evidence type="ECO:0000313" key="2">
    <source>
        <dbReference type="Proteomes" id="UP001345963"/>
    </source>
</evidence>